<dbReference type="PANTHER" id="PTHR36839:SF1">
    <property type="entry name" value="METALLO-BETA-LACTAMASE FAMILY PROTEIN (AFU_ORTHOLOGUE AFUA_5G12770)"/>
    <property type="match status" value="1"/>
</dbReference>
<dbReference type="InterPro" id="IPR036866">
    <property type="entry name" value="RibonucZ/Hydroxyglut_hydro"/>
</dbReference>
<evidence type="ECO:0008006" key="3">
    <source>
        <dbReference type="Google" id="ProtNLM"/>
    </source>
</evidence>
<accession>A0A6A7AEI3</accession>
<dbReference type="SUPFAM" id="SSF56281">
    <property type="entry name" value="Metallo-hydrolase/oxidoreductase"/>
    <property type="match status" value="1"/>
</dbReference>
<dbReference type="AlphaFoldDB" id="A0A6A7AEI3"/>
<name>A0A6A7AEI3_9PLEO</name>
<dbReference type="OrthoDB" id="17458at2759"/>
<reference evidence="1" key="1">
    <citation type="journal article" date="2020" name="Stud. Mycol.">
        <title>101 Dothideomycetes genomes: a test case for predicting lifestyles and emergence of pathogens.</title>
        <authorList>
            <person name="Haridas S."/>
            <person name="Albert R."/>
            <person name="Binder M."/>
            <person name="Bloem J."/>
            <person name="Labutti K."/>
            <person name="Salamov A."/>
            <person name="Andreopoulos B."/>
            <person name="Baker S."/>
            <person name="Barry K."/>
            <person name="Bills G."/>
            <person name="Bluhm B."/>
            <person name="Cannon C."/>
            <person name="Castanera R."/>
            <person name="Culley D."/>
            <person name="Daum C."/>
            <person name="Ezra D."/>
            <person name="Gonzalez J."/>
            <person name="Henrissat B."/>
            <person name="Kuo A."/>
            <person name="Liang C."/>
            <person name="Lipzen A."/>
            <person name="Lutzoni F."/>
            <person name="Magnuson J."/>
            <person name="Mondo S."/>
            <person name="Nolan M."/>
            <person name="Ohm R."/>
            <person name="Pangilinan J."/>
            <person name="Park H.-J."/>
            <person name="Ramirez L."/>
            <person name="Alfaro M."/>
            <person name="Sun H."/>
            <person name="Tritt A."/>
            <person name="Yoshinaga Y."/>
            <person name="Zwiers L.-H."/>
            <person name="Turgeon B."/>
            <person name="Goodwin S."/>
            <person name="Spatafora J."/>
            <person name="Crous P."/>
            <person name="Grigoriev I."/>
        </authorList>
    </citation>
    <scope>NUCLEOTIDE SEQUENCE</scope>
    <source>
        <strain evidence="1">CBS 113818</strain>
    </source>
</reference>
<dbReference type="PANTHER" id="PTHR36839">
    <property type="entry name" value="METALLO-BETA-LACTAMASE FAMILY PROTEIN (AFU_ORTHOLOGUE AFUA_5G12770)"/>
    <property type="match status" value="1"/>
</dbReference>
<evidence type="ECO:0000313" key="1">
    <source>
        <dbReference type="EMBL" id="KAF2830995.1"/>
    </source>
</evidence>
<dbReference type="EMBL" id="MU006218">
    <property type="protein sequence ID" value="KAF2830995.1"/>
    <property type="molecule type" value="Genomic_DNA"/>
</dbReference>
<sequence length="311" mass="34574">MNFQSGELAICETCGTQYDVPLSSPPTSCRICDDPRQYVPASGQTWTSLSQSLQQNTFETDPSDPRIHYISTKPLTPAELPASLASSTSTRKQLGIGQRAILLETQHGNVLWDLVAFIDQETVDFVKSKGGLKAIIISHPHFYTTHLEWARIFACPVYISASDSTWLNRTDTNSVRRWITGTQAIPEVNGAVTAIQCGGHFDGSLVLLWEKKLFIADTMMSVPSGFYHKDRLPGTVSFSFQWSYPNLIPLPPSKIHGIWKAIKPFEFDTTYGAFPGQNVTRPDLKAQVLESMKIFCRVGGHENAAVYEETL</sequence>
<evidence type="ECO:0000313" key="2">
    <source>
        <dbReference type="Proteomes" id="UP000799424"/>
    </source>
</evidence>
<organism evidence="1 2">
    <name type="scientific">Ophiobolus disseminans</name>
    <dbReference type="NCBI Taxonomy" id="1469910"/>
    <lineage>
        <taxon>Eukaryota</taxon>
        <taxon>Fungi</taxon>
        <taxon>Dikarya</taxon>
        <taxon>Ascomycota</taxon>
        <taxon>Pezizomycotina</taxon>
        <taxon>Dothideomycetes</taxon>
        <taxon>Pleosporomycetidae</taxon>
        <taxon>Pleosporales</taxon>
        <taxon>Pleosporineae</taxon>
        <taxon>Phaeosphaeriaceae</taxon>
        <taxon>Ophiobolus</taxon>
    </lineage>
</organism>
<gene>
    <name evidence="1" type="ORF">CC86DRAFT_452196</name>
</gene>
<proteinExistence type="predicted"/>
<protein>
    <recommendedName>
        <fullName evidence="3">Metallo-beta-lactamase domain-containing protein</fullName>
    </recommendedName>
</protein>
<dbReference type="Proteomes" id="UP000799424">
    <property type="component" value="Unassembled WGS sequence"/>
</dbReference>
<keyword evidence="2" id="KW-1185">Reference proteome</keyword>
<dbReference type="Gene3D" id="3.60.15.10">
    <property type="entry name" value="Ribonuclease Z/Hydroxyacylglutathione hydrolase-like"/>
    <property type="match status" value="1"/>
</dbReference>